<dbReference type="PROSITE" id="PS50929">
    <property type="entry name" value="ABC_TM1F"/>
    <property type="match status" value="1"/>
</dbReference>
<dbReference type="InterPro" id="IPR003593">
    <property type="entry name" value="AAA+_ATPase"/>
</dbReference>
<dbReference type="InterPro" id="IPR005074">
    <property type="entry name" value="Peptidase_C39"/>
</dbReference>
<keyword evidence="3" id="KW-1003">Cell membrane</keyword>
<dbReference type="Gene3D" id="1.20.1560.10">
    <property type="entry name" value="ABC transporter type 1, transmembrane domain"/>
    <property type="match status" value="1"/>
</dbReference>
<evidence type="ECO:0000256" key="2">
    <source>
        <dbReference type="ARBA" id="ARBA00022448"/>
    </source>
</evidence>
<dbReference type="InterPro" id="IPR027417">
    <property type="entry name" value="P-loop_NTPase"/>
</dbReference>
<dbReference type="PROSITE" id="PS00211">
    <property type="entry name" value="ABC_TRANSPORTER_1"/>
    <property type="match status" value="1"/>
</dbReference>
<dbReference type="GO" id="GO:0008233">
    <property type="term" value="F:peptidase activity"/>
    <property type="evidence" value="ECO:0007669"/>
    <property type="project" value="InterPro"/>
</dbReference>
<keyword evidence="16" id="KW-1185">Reference proteome</keyword>
<comment type="caution">
    <text evidence="15">The sequence shown here is derived from an EMBL/GenBank/DDBJ whole genome shotgun (WGS) entry which is preliminary data.</text>
</comment>
<feature type="transmembrane region" description="Helical" evidence="11">
    <location>
        <begin position="175"/>
        <end position="197"/>
    </location>
</feature>
<feature type="domain" description="ABC transmembrane type-1" evidence="13">
    <location>
        <begin position="175"/>
        <end position="453"/>
    </location>
</feature>
<evidence type="ECO:0000256" key="3">
    <source>
        <dbReference type="ARBA" id="ARBA00022475"/>
    </source>
</evidence>
<dbReference type="SUPFAM" id="SSF52540">
    <property type="entry name" value="P-loop containing nucleoside triphosphate hydrolases"/>
    <property type="match status" value="1"/>
</dbReference>
<feature type="transmembrane region" description="Helical" evidence="11">
    <location>
        <begin position="409"/>
        <end position="433"/>
    </location>
</feature>
<evidence type="ECO:0000256" key="7">
    <source>
        <dbReference type="ARBA" id="ARBA00022840"/>
    </source>
</evidence>
<dbReference type="SMART" id="SM00382">
    <property type="entry name" value="AAA"/>
    <property type="match status" value="1"/>
</dbReference>
<feature type="transmembrane region" description="Helical" evidence="11">
    <location>
        <begin position="281"/>
        <end position="306"/>
    </location>
</feature>
<evidence type="ECO:0000256" key="6">
    <source>
        <dbReference type="ARBA" id="ARBA00022801"/>
    </source>
</evidence>
<dbReference type="CDD" id="cd03245">
    <property type="entry name" value="ABCC_bacteriocin_exporters"/>
    <property type="match status" value="1"/>
</dbReference>
<dbReference type="Gene3D" id="3.90.70.10">
    <property type="entry name" value="Cysteine proteinases"/>
    <property type="match status" value="1"/>
</dbReference>
<evidence type="ECO:0000256" key="10">
    <source>
        <dbReference type="SAM" id="MobiDB-lite"/>
    </source>
</evidence>
<dbReference type="InterPro" id="IPR036640">
    <property type="entry name" value="ABC1_TM_sf"/>
</dbReference>
<dbReference type="Proteomes" id="UP000257131">
    <property type="component" value="Unassembled WGS sequence"/>
</dbReference>
<keyword evidence="4 11" id="KW-0812">Transmembrane</keyword>
<evidence type="ECO:0000313" key="16">
    <source>
        <dbReference type="Proteomes" id="UP000257131"/>
    </source>
</evidence>
<feature type="transmembrane region" description="Helical" evidence="11">
    <location>
        <begin position="209"/>
        <end position="226"/>
    </location>
</feature>
<dbReference type="InterPro" id="IPR011527">
    <property type="entry name" value="ABC1_TM_dom"/>
</dbReference>
<proteinExistence type="predicted"/>
<keyword evidence="8 11" id="KW-1133">Transmembrane helix</keyword>
<dbReference type="GO" id="GO:0015421">
    <property type="term" value="F:ABC-type oligopeptide transporter activity"/>
    <property type="evidence" value="ECO:0007669"/>
    <property type="project" value="TreeGrafter"/>
</dbReference>
<dbReference type="InterPro" id="IPR039421">
    <property type="entry name" value="Type_1_exporter"/>
</dbReference>
<evidence type="ECO:0000259" key="13">
    <source>
        <dbReference type="PROSITE" id="PS50929"/>
    </source>
</evidence>
<dbReference type="GO" id="GO:0005524">
    <property type="term" value="F:ATP binding"/>
    <property type="evidence" value="ECO:0007669"/>
    <property type="project" value="UniProtKB-KW"/>
</dbReference>
<evidence type="ECO:0000256" key="4">
    <source>
        <dbReference type="ARBA" id="ARBA00022692"/>
    </source>
</evidence>
<gene>
    <name evidence="15" type="ORF">DRV84_04075</name>
</gene>
<sequence>MTGTDRRVVPLERDARSRPDETTPLEACLLQAAAALDRPLTLAALQATQSAQAEGAGGVRAAITAAERAGLQAAFGARRLRDFDTTLTPAILLLEGERAVVLHEVRPEGRLAVYDPALGEDLGEIRRDALEAVYTGHAILLRREHRDDIRAADEGPRGHWFWSALLANRWSYAQVLLAAVLANALSLTTSIFIMVVYDRVLPNEATESLIALTVGVGLALLFDFLIKTLRASFIDQAGQRADMAIGRRLFDQLLEMQMRARKGSTGALTSTMREFETLRDFFTSATLVAVVDLPFILLFIGVIAAIGGPLALVPAIAVPVVLVVGLAVQPVLARLAERSFEDGQSKQSVLVETVAGLETIKATGAAARMRARWEEAIARQSEHGARARTVTQAAMNATSFTQQAAQVMIVFHGVFLVTAGGTSMGALIASVILTGRALAPLAQLAQTLTRLNQARSSYRNLDALMRADSERPPARHWISRPRLEGRIRFEDVHFTYPDQTQAALNGVSFTIEPGEKVAILGRIGSGKSTVARLLLGLYAPDRGAVRLDDTDIRQIDPGDLRRNVGTVLQDVWLFSGTIRENIAIGARRPRDAEILEAARIAGVEDFVARHPSGYDMRLAERGEGLSGGQKQAISLARALLGQPPVLLLDEPTSAMDVQNEREVITRLGAAARDRTMVVVTHRTSLLDLVDRVIVLENGRVAADGDKSILARGARQAAGARDGA</sequence>
<dbReference type="FunFam" id="3.40.50.300:FF:000299">
    <property type="entry name" value="ABC transporter ATP-binding protein/permease"/>
    <property type="match status" value="1"/>
</dbReference>
<dbReference type="Pfam" id="PF00664">
    <property type="entry name" value="ABC_membrane"/>
    <property type="match status" value="1"/>
</dbReference>
<dbReference type="GO" id="GO:0005886">
    <property type="term" value="C:plasma membrane"/>
    <property type="evidence" value="ECO:0007669"/>
    <property type="project" value="UniProtKB-SubCell"/>
</dbReference>
<keyword evidence="5" id="KW-0547">Nucleotide-binding</keyword>
<dbReference type="RefSeq" id="WP_115978600.1">
    <property type="nucleotide sequence ID" value="NZ_QOHR01000003.1"/>
</dbReference>
<feature type="transmembrane region" description="Helical" evidence="11">
    <location>
        <begin position="312"/>
        <end position="332"/>
    </location>
</feature>
<dbReference type="InterPro" id="IPR017750">
    <property type="entry name" value="ATPase_T1SS"/>
</dbReference>
<feature type="domain" description="ABC transporter" evidence="12">
    <location>
        <begin position="487"/>
        <end position="722"/>
    </location>
</feature>
<evidence type="ECO:0000256" key="1">
    <source>
        <dbReference type="ARBA" id="ARBA00004651"/>
    </source>
</evidence>
<feature type="compositionally biased region" description="Basic and acidic residues" evidence="10">
    <location>
        <begin position="1"/>
        <end position="21"/>
    </location>
</feature>
<keyword evidence="7" id="KW-0067">ATP-binding</keyword>
<reference evidence="15 16" key="1">
    <citation type="journal article" date="2017" name="Int. J. Syst. Evol. Microbiol.">
        <title>Rhodosalinus sediminis gen. nov., sp. nov., isolated from marine saltern.</title>
        <authorList>
            <person name="Guo L.Y."/>
            <person name="Ling S.K."/>
            <person name="Li C.M."/>
            <person name="Chen G.J."/>
            <person name="Du Z.J."/>
        </authorList>
    </citation>
    <scope>NUCLEOTIDE SEQUENCE [LARGE SCALE GENOMIC DNA]</scope>
    <source>
        <strain evidence="15 16">WDN1C137</strain>
    </source>
</reference>
<dbReference type="GO" id="GO:0006508">
    <property type="term" value="P:proteolysis"/>
    <property type="evidence" value="ECO:0007669"/>
    <property type="project" value="InterPro"/>
</dbReference>
<dbReference type="EMBL" id="QOHR01000003">
    <property type="protein sequence ID" value="REC58217.1"/>
    <property type="molecule type" value="Genomic_DNA"/>
</dbReference>
<dbReference type="SUPFAM" id="SSF90123">
    <property type="entry name" value="ABC transporter transmembrane region"/>
    <property type="match status" value="1"/>
</dbReference>
<protein>
    <submittedName>
        <fullName evidence="15">Type I secretion system permease/ATPase</fullName>
    </submittedName>
</protein>
<dbReference type="PANTHER" id="PTHR43394:SF1">
    <property type="entry name" value="ATP-BINDING CASSETTE SUB-FAMILY B MEMBER 10, MITOCHONDRIAL"/>
    <property type="match status" value="1"/>
</dbReference>
<dbReference type="PROSITE" id="PS50893">
    <property type="entry name" value="ABC_TRANSPORTER_2"/>
    <property type="match status" value="1"/>
</dbReference>
<dbReference type="Gene3D" id="3.40.50.300">
    <property type="entry name" value="P-loop containing nucleotide triphosphate hydrolases"/>
    <property type="match status" value="1"/>
</dbReference>
<dbReference type="NCBIfam" id="TIGR03375">
    <property type="entry name" value="type_I_sec_LssB"/>
    <property type="match status" value="1"/>
</dbReference>
<accession>A0A3D9BXG8</accession>
<dbReference type="OrthoDB" id="9808328at2"/>
<keyword evidence="6" id="KW-0378">Hydrolase</keyword>
<evidence type="ECO:0000313" key="15">
    <source>
        <dbReference type="EMBL" id="REC58217.1"/>
    </source>
</evidence>
<keyword evidence="9 11" id="KW-0472">Membrane</keyword>
<feature type="region of interest" description="Disordered" evidence="10">
    <location>
        <begin position="1"/>
        <end position="22"/>
    </location>
</feature>
<dbReference type="GO" id="GO:0016887">
    <property type="term" value="F:ATP hydrolysis activity"/>
    <property type="evidence" value="ECO:0007669"/>
    <property type="project" value="InterPro"/>
</dbReference>
<dbReference type="InterPro" id="IPR017871">
    <property type="entry name" value="ABC_transporter-like_CS"/>
</dbReference>
<dbReference type="AlphaFoldDB" id="A0A3D9BXG8"/>
<evidence type="ECO:0000259" key="12">
    <source>
        <dbReference type="PROSITE" id="PS50893"/>
    </source>
</evidence>
<dbReference type="InterPro" id="IPR003439">
    <property type="entry name" value="ABC_transporter-like_ATP-bd"/>
</dbReference>
<name>A0A3D9BXG8_9RHOB</name>
<evidence type="ECO:0000259" key="14">
    <source>
        <dbReference type="PROSITE" id="PS50990"/>
    </source>
</evidence>
<evidence type="ECO:0000256" key="5">
    <source>
        <dbReference type="ARBA" id="ARBA00022741"/>
    </source>
</evidence>
<dbReference type="PROSITE" id="PS50990">
    <property type="entry name" value="PEPTIDASE_C39"/>
    <property type="match status" value="1"/>
</dbReference>
<dbReference type="CDD" id="cd18587">
    <property type="entry name" value="ABC_6TM_LapB_like"/>
    <property type="match status" value="1"/>
</dbReference>
<comment type="subcellular location">
    <subcellularLocation>
        <location evidence="1">Cell membrane</location>
        <topology evidence="1">Multi-pass membrane protein</topology>
    </subcellularLocation>
</comment>
<organism evidence="15 16">
    <name type="scientific">Rhodosalinus sediminis</name>
    <dbReference type="NCBI Taxonomy" id="1940533"/>
    <lineage>
        <taxon>Bacteria</taxon>
        <taxon>Pseudomonadati</taxon>
        <taxon>Pseudomonadota</taxon>
        <taxon>Alphaproteobacteria</taxon>
        <taxon>Rhodobacterales</taxon>
        <taxon>Paracoccaceae</taxon>
        <taxon>Rhodosalinus</taxon>
    </lineage>
</organism>
<evidence type="ECO:0000256" key="9">
    <source>
        <dbReference type="ARBA" id="ARBA00023136"/>
    </source>
</evidence>
<feature type="domain" description="Peptidase C39" evidence="14">
    <location>
        <begin position="18"/>
        <end position="141"/>
    </location>
</feature>
<evidence type="ECO:0000256" key="11">
    <source>
        <dbReference type="SAM" id="Phobius"/>
    </source>
</evidence>
<dbReference type="Pfam" id="PF00005">
    <property type="entry name" value="ABC_tran"/>
    <property type="match status" value="1"/>
</dbReference>
<evidence type="ECO:0000256" key="8">
    <source>
        <dbReference type="ARBA" id="ARBA00022989"/>
    </source>
</evidence>
<dbReference type="PANTHER" id="PTHR43394">
    <property type="entry name" value="ATP-DEPENDENT PERMEASE MDL1, MITOCHONDRIAL"/>
    <property type="match status" value="1"/>
</dbReference>
<keyword evidence="2" id="KW-0813">Transport</keyword>